<comment type="caution">
    <text evidence="1">The sequence shown here is derived from an EMBL/GenBank/DDBJ whole genome shotgun (WGS) entry which is preliminary data.</text>
</comment>
<evidence type="ECO:0000313" key="2">
    <source>
        <dbReference type="Proteomes" id="UP000288096"/>
    </source>
</evidence>
<name>A0A401FTR9_9BACT</name>
<protein>
    <recommendedName>
        <fullName evidence="3">HEAT repeat domain-containing protein</fullName>
    </recommendedName>
</protein>
<reference evidence="2" key="2">
    <citation type="submission" date="2019-01" db="EMBL/GenBank/DDBJ databases">
        <title>Genome sequence of Desulfonema ishimotonii strain Tokyo 01.</title>
        <authorList>
            <person name="Fukui M."/>
        </authorList>
    </citation>
    <scope>NUCLEOTIDE SEQUENCE [LARGE SCALE GENOMIC DNA]</scope>
    <source>
        <strain evidence="2">Tokyo 01</strain>
    </source>
</reference>
<gene>
    <name evidence="1" type="ORF">DENIS_1295</name>
</gene>
<proteinExistence type="predicted"/>
<dbReference type="AlphaFoldDB" id="A0A401FTR9"/>
<dbReference type="RefSeq" id="WP_124327774.1">
    <property type="nucleotide sequence ID" value="NZ_BEXT01000001.1"/>
</dbReference>
<evidence type="ECO:0008006" key="3">
    <source>
        <dbReference type="Google" id="ProtNLM"/>
    </source>
</evidence>
<organism evidence="1 2">
    <name type="scientific">Desulfonema ishimotonii</name>
    <dbReference type="NCBI Taxonomy" id="45657"/>
    <lineage>
        <taxon>Bacteria</taxon>
        <taxon>Pseudomonadati</taxon>
        <taxon>Thermodesulfobacteriota</taxon>
        <taxon>Desulfobacteria</taxon>
        <taxon>Desulfobacterales</taxon>
        <taxon>Desulfococcaceae</taxon>
        <taxon>Desulfonema</taxon>
    </lineage>
</organism>
<dbReference type="Proteomes" id="UP000288096">
    <property type="component" value="Unassembled WGS sequence"/>
</dbReference>
<accession>A0A401FTR9</accession>
<sequence>MVLENSETAFPNLAYYYARIRPEKGLTCLIRLYESQPARRLPICKAIGEIGTPAALNFILTGIWLKKKQDKDIYSLLAGLKSSGRIVEKNEIKWLLSQKLNREEFMILSHLRTKFTQEELIGLFQKSPGEQAYAVQYIFSNPSENFESLKWVVAREYGRRNYNTVLQWMLSDSMRKITNKDICDYREEMIRKSRDKM</sequence>
<keyword evidence="2" id="KW-1185">Reference proteome</keyword>
<dbReference type="EMBL" id="BEXT01000001">
    <property type="protein sequence ID" value="GBC60344.1"/>
    <property type="molecule type" value="Genomic_DNA"/>
</dbReference>
<reference evidence="2" key="1">
    <citation type="submission" date="2017-11" db="EMBL/GenBank/DDBJ databases">
        <authorList>
            <person name="Watanabe M."/>
            <person name="Kojima H."/>
        </authorList>
    </citation>
    <scope>NUCLEOTIDE SEQUENCE [LARGE SCALE GENOMIC DNA]</scope>
    <source>
        <strain evidence="2">Tokyo 01</strain>
    </source>
</reference>
<evidence type="ECO:0000313" key="1">
    <source>
        <dbReference type="EMBL" id="GBC60344.1"/>
    </source>
</evidence>